<dbReference type="NCBIfam" id="TIGR02073">
    <property type="entry name" value="PBP_1c"/>
    <property type="match status" value="1"/>
</dbReference>
<dbReference type="InterPro" id="IPR011815">
    <property type="entry name" value="PBP_1c"/>
</dbReference>
<evidence type="ECO:0000259" key="13">
    <source>
        <dbReference type="Pfam" id="PF00912"/>
    </source>
</evidence>
<dbReference type="InterPro" id="IPR023346">
    <property type="entry name" value="Lysozyme-like_dom_sf"/>
</dbReference>
<dbReference type="InterPro" id="IPR001264">
    <property type="entry name" value="Glyco_trans_51"/>
</dbReference>
<dbReference type="RefSeq" id="WP_044216576.1">
    <property type="nucleotide sequence ID" value="NZ_JBKAGJ010000019.1"/>
</dbReference>
<dbReference type="GO" id="GO:0004180">
    <property type="term" value="F:carboxypeptidase activity"/>
    <property type="evidence" value="ECO:0007669"/>
    <property type="project" value="UniProtKB-KW"/>
</dbReference>
<evidence type="ECO:0000313" key="15">
    <source>
        <dbReference type="EMBL" id="KGE89427.1"/>
    </source>
</evidence>
<reference evidence="15 16" key="1">
    <citation type="journal article" date="2014" name="Int. J. Syst. Evol. Microbiol.">
        <title>Phaeodactylibacter xiamenensis gen. nov., sp. nov., a member of the family Saprospiraceae isolated from the marine alga Phaeodactylum tricornutum.</title>
        <authorList>
            <person name="Chen Z.Jr."/>
            <person name="Lei X."/>
            <person name="Lai Q."/>
            <person name="Li Y."/>
            <person name="Zhang B."/>
            <person name="Zhang J."/>
            <person name="Zhang H."/>
            <person name="Yang L."/>
            <person name="Zheng W."/>
            <person name="Tian Y."/>
            <person name="Yu Z."/>
            <person name="Xu H.Jr."/>
            <person name="Zheng T."/>
        </authorList>
    </citation>
    <scope>NUCLEOTIDE SEQUENCE [LARGE SCALE GENOMIC DNA]</scope>
    <source>
        <strain evidence="15 16">KD52</strain>
    </source>
</reference>
<keyword evidence="8" id="KW-0378">Hydrolase</keyword>
<keyword evidence="9" id="KW-0511">Multifunctional enzyme</keyword>
<dbReference type="GO" id="GO:0008658">
    <property type="term" value="F:penicillin binding"/>
    <property type="evidence" value="ECO:0007669"/>
    <property type="project" value="InterPro"/>
</dbReference>
<comment type="similarity">
    <text evidence="2">In the C-terminal section; belongs to the transpeptidase family.</text>
</comment>
<dbReference type="InterPro" id="IPR009647">
    <property type="entry name" value="PBP_C"/>
</dbReference>
<evidence type="ECO:0000313" key="16">
    <source>
        <dbReference type="Proteomes" id="UP000029736"/>
    </source>
</evidence>
<proteinExistence type="inferred from homology"/>
<evidence type="ECO:0000256" key="9">
    <source>
        <dbReference type="ARBA" id="ARBA00023268"/>
    </source>
</evidence>
<organism evidence="15 16">
    <name type="scientific">Phaeodactylibacter xiamenensis</name>
    <dbReference type="NCBI Taxonomy" id="1524460"/>
    <lineage>
        <taxon>Bacteria</taxon>
        <taxon>Pseudomonadati</taxon>
        <taxon>Bacteroidota</taxon>
        <taxon>Saprospiria</taxon>
        <taxon>Saprospirales</taxon>
        <taxon>Haliscomenobacteraceae</taxon>
        <taxon>Phaeodactylibacter</taxon>
    </lineage>
</organism>
<dbReference type="STRING" id="1524460.IX84_03715"/>
<dbReference type="EMBL" id="JPOS01000010">
    <property type="protein sequence ID" value="KGE89427.1"/>
    <property type="molecule type" value="Genomic_DNA"/>
</dbReference>
<dbReference type="GO" id="GO:0008955">
    <property type="term" value="F:peptidoglycan glycosyltransferase activity"/>
    <property type="evidence" value="ECO:0007669"/>
    <property type="project" value="UniProtKB-EC"/>
</dbReference>
<gene>
    <name evidence="15" type="ORF">IX84_03715</name>
</gene>
<evidence type="ECO:0000256" key="2">
    <source>
        <dbReference type="ARBA" id="ARBA00007090"/>
    </source>
</evidence>
<dbReference type="InterPro" id="IPR001460">
    <property type="entry name" value="PCN-bd_Tpept"/>
</dbReference>
<dbReference type="PANTHER" id="PTHR32282">
    <property type="entry name" value="BINDING PROTEIN TRANSPEPTIDASE, PUTATIVE-RELATED"/>
    <property type="match status" value="1"/>
</dbReference>
<feature type="domain" description="Penicillin-binding C-terminal" evidence="14">
    <location>
        <begin position="678"/>
        <end position="761"/>
    </location>
</feature>
<protein>
    <recommendedName>
        <fullName evidence="10">peptidoglycan glycosyltransferase</fullName>
        <ecNumber evidence="10">2.4.99.28</ecNumber>
    </recommendedName>
</protein>
<keyword evidence="16" id="KW-1185">Reference proteome</keyword>
<evidence type="ECO:0000256" key="7">
    <source>
        <dbReference type="ARBA" id="ARBA00022679"/>
    </source>
</evidence>
<comment type="caution">
    <text evidence="15">The sequence shown here is derived from an EMBL/GenBank/DDBJ whole genome shotgun (WGS) entry which is preliminary data.</text>
</comment>
<sequence length="773" mass="85839">MLLAGLIFLLWYAFCLPRPLFDAPLSVVLEDRNGQLLSARIAADEQWRFPPPDTIPKRFETALLTFEDQRFYSHPGIDPAGLGRAIVQNLRAGRIVSGGSTLSMQVIRMAQGNPPRTFLRKIQEMLLATRLELRFSKSEILRHYATHAPFGGNVVGLEAASWRYFGKPPTLLSWAEAAMLAVLPNQPGLIHPSRNRKALFQKRNRLLTRLGAAGHLDTLTLELALDEPLPEAPLPLPQHAPHLLGSAMNNGQSGRLQTTLDVQLQQQTTQLLQAHQAQLAGNQIHNLAALILDVETGDVLAYVGNVLGAGTVHDEWVDIIPAPRSTGSILKPFLYAFALQEGLITPQRLLSDIPMRLSGYQPENYHEDFDGVVAAERALARSLNVPMVELLSAYGLEKFHYRLEQIGMTTLVHPPGHYGLPLVLGGAEGSLWEITGIYASMARMLSHTYDYNGQYSPADFRSARYLPAIDAQVPLQDAPQPMSAGAAWLTFQAMQQVERPASEGGWKVFESSRRIAWKTGTSFGFRDAWAIGVTPRFAVGVWAGNADGEGRPGLVGVKAAAPVLFDLFKLLPASGDWFLTPYDDLKPTVICRESGYQAGPVCPKDTIQVPRTATGLQPCPFHEVIHLDESGQFRVNADCYPPERMQPAPWFVLPPTEAHYYARRNPAHKPLPPYLTGCGELADSPMELIYPKYPTRILVPRDLDGSRSRTVFTVAHRQPETEIYWHLNETFIGRTTQFHTMELDPPPGKHLLTLVDEEGHRLEQPFEIIAKQE</sequence>
<accession>A0A098SEQ2</accession>
<feature type="domain" description="Glycosyl transferase family 51" evidence="13">
    <location>
        <begin position="42"/>
        <end position="209"/>
    </location>
</feature>
<dbReference type="Pfam" id="PF06832">
    <property type="entry name" value="BiPBP_C"/>
    <property type="match status" value="1"/>
</dbReference>
<dbReference type="GO" id="GO:0030288">
    <property type="term" value="C:outer membrane-bounded periplasmic space"/>
    <property type="evidence" value="ECO:0007669"/>
    <property type="project" value="TreeGrafter"/>
</dbReference>
<keyword evidence="4" id="KW-0121">Carboxypeptidase</keyword>
<keyword evidence="6" id="KW-0328">Glycosyltransferase</keyword>
<comment type="pathway">
    <text evidence="1">Cell wall biogenesis; peptidoglycan biosynthesis.</text>
</comment>
<evidence type="ECO:0000259" key="14">
    <source>
        <dbReference type="Pfam" id="PF06832"/>
    </source>
</evidence>
<evidence type="ECO:0000256" key="5">
    <source>
        <dbReference type="ARBA" id="ARBA00022670"/>
    </source>
</evidence>
<dbReference type="Pfam" id="PF00912">
    <property type="entry name" value="Transgly"/>
    <property type="match status" value="1"/>
</dbReference>
<evidence type="ECO:0000256" key="3">
    <source>
        <dbReference type="ARBA" id="ARBA00007739"/>
    </source>
</evidence>
<dbReference type="EC" id="2.4.99.28" evidence="10"/>
<dbReference type="GO" id="GO:0009252">
    <property type="term" value="P:peptidoglycan biosynthetic process"/>
    <property type="evidence" value="ECO:0007669"/>
    <property type="project" value="InterPro"/>
</dbReference>
<dbReference type="InterPro" id="IPR036950">
    <property type="entry name" value="PBP_transglycosylase"/>
</dbReference>
<name>A0A098SEQ2_9BACT</name>
<dbReference type="Pfam" id="PF00905">
    <property type="entry name" value="Transpeptidase"/>
    <property type="match status" value="1"/>
</dbReference>
<evidence type="ECO:0000256" key="4">
    <source>
        <dbReference type="ARBA" id="ARBA00022645"/>
    </source>
</evidence>
<comment type="similarity">
    <text evidence="3">In the N-terminal section; belongs to the glycosyltransferase 51 family.</text>
</comment>
<evidence type="ECO:0000256" key="8">
    <source>
        <dbReference type="ARBA" id="ARBA00022801"/>
    </source>
</evidence>
<dbReference type="Proteomes" id="UP000029736">
    <property type="component" value="Unassembled WGS sequence"/>
</dbReference>
<dbReference type="Gene3D" id="1.10.3810.10">
    <property type="entry name" value="Biosynthetic peptidoglycan transglycosylase-like"/>
    <property type="match status" value="1"/>
</dbReference>
<keyword evidence="5" id="KW-0645">Protease</keyword>
<comment type="catalytic activity">
    <reaction evidence="11">
        <text>[GlcNAc-(1-&gt;4)-Mur2Ac(oyl-L-Ala-gamma-D-Glu-L-Lys-D-Ala-D-Ala)](n)-di-trans,octa-cis-undecaprenyl diphosphate + beta-D-GlcNAc-(1-&gt;4)-Mur2Ac(oyl-L-Ala-gamma-D-Glu-L-Lys-D-Ala-D-Ala)-di-trans,octa-cis-undecaprenyl diphosphate = [GlcNAc-(1-&gt;4)-Mur2Ac(oyl-L-Ala-gamma-D-Glu-L-Lys-D-Ala-D-Ala)](n+1)-di-trans,octa-cis-undecaprenyl diphosphate + di-trans,octa-cis-undecaprenyl diphosphate + H(+)</text>
        <dbReference type="Rhea" id="RHEA:23708"/>
        <dbReference type="Rhea" id="RHEA-COMP:9602"/>
        <dbReference type="Rhea" id="RHEA-COMP:9603"/>
        <dbReference type="ChEBI" id="CHEBI:15378"/>
        <dbReference type="ChEBI" id="CHEBI:58405"/>
        <dbReference type="ChEBI" id="CHEBI:60033"/>
        <dbReference type="ChEBI" id="CHEBI:78435"/>
        <dbReference type="EC" id="2.4.99.28"/>
    </reaction>
</comment>
<keyword evidence="7" id="KW-0808">Transferase</keyword>
<feature type="domain" description="Penicillin-binding protein transpeptidase" evidence="12">
    <location>
        <begin position="288"/>
        <end position="535"/>
    </location>
</feature>
<dbReference type="InterPro" id="IPR050396">
    <property type="entry name" value="Glycosyltr_51/Transpeptidase"/>
</dbReference>
<dbReference type="InterPro" id="IPR012338">
    <property type="entry name" value="Beta-lactam/transpept-like"/>
</dbReference>
<dbReference type="GO" id="GO:0006508">
    <property type="term" value="P:proteolysis"/>
    <property type="evidence" value="ECO:0007669"/>
    <property type="project" value="UniProtKB-KW"/>
</dbReference>
<evidence type="ECO:0000256" key="10">
    <source>
        <dbReference type="ARBA" id="ARBA00044770"/>
    </source>
</evidence>
<dbReference type="SUPFAM" id="SSF53955">
    <property type="entry name" value="Lysozyme-like"/>
    <property type="match status" value="1"/>
</dbReference>
<evidence type="ECO:0000256" key="6">
    <source>
        <dbReference type="ARBA" id="ARBA00022676"/>
    </source>
</evidence>
<dbReference type="Gene3D" id="3.40.710.10">
    <property type="entry name" value="DD-peptidase/beta-lactamase superfamily"/>
    <property type="match status" value="1"/>
</dbReference>
<evidence type="ECO:0000256" key="11">
    <source>
        <dbReference type="ARBA" id="ARBA00049902"/>
    </source>
</evidence>
<evidence type="ECO:0000256" key="1">
    <source>
        <dbReference type="ARBA" id="ARBA00004752"/>
    </source>
</evidence>
<dbReference type="AlphaFoldDB" id="A0A098SEQ2"/>
<dbReference type="SUPFAM" id="SSF56601">
    <property type="entry name" value="beta-lactamase/transpeptidase-like"/>
    <property type="match status" value="1"/>
</dbReference>
<dbReference type="PANTHER" id="PTHR32282:SF15">
    <property type="entry name" value="PENICILLIN-BINDING PROTEIN 1C"/>
    <property type="match status" value="1"/>
</dbReference>
<evidence type="ECO:0000259" key="12">
    <source>
        <dbReference type="Pfam" id="PF00905"/>
    </source>
</evidence>